<proteinExistence type="predicted"/>
<dbReference type="AlphaFoldDB" id="A0AAN6G8Q4"/>
<dbReference type="EMBL" id="JAPDMQ010000323">
    <property type="protein sequence ID" value="KAK0527112.1"/>
    <property type="molecule type" value="Genomic_DNA"/>
</dbReference>
<organism evidence="1 2">
    <name type="scientific">Tilletia horrida</name>
    <dbReference type="NCBI Taxonomy" id="155126"/>
    <lineage>
        <taxon>Eukaryota</taxon>
        <taxon>Fungi</taxon>
        <taxon>Dikarya</taxon>
        <taxon>Basidiomycota</taxon>
        <taxon>Ustilaginomycotina</taxon>
        <taxon>Exobasidiomycetes</taxon>
        <taxon>Tilletiales</taxon>
        <taxon>Tilletiaceae</taxon>
        <taxon>Tilletia</taxon>
    </lineage>
</organism>
<sequence>MPNLVELTICLQKGLHRDKLDSTVEAITFLSTLSDFLATHNVQLRALAVRGELAAPLPSDDELTANIDRIPPRLQYLTWHVPHDNCIQSFRVVRPLYARAVGPHSPGTDDSEYVQASPRFQRLPSNFRPFVNRSTGVWEDLSDLDTSLTLFDHMGDEPRLKYP</sequence>
<dbReference type="Proteomes" id="UP001176521">
    <property type="component" value="Unassembled WGS sequence"/>
</dbReference>
<gene>
    <name evidence="1" type="ORF">OC842_004968</name>
</gene>
<evidence type="ECO:0000313" key="1">
    <source>
        <dbReference type="EMBL" id="KAK0527112.1"/>
    </source>
</evidence>
<keyword evidence="2" id="KW-1185">Reference proteome</keyword>
<protein>
    <submittedName>
        <fullName evidence="1">Uncharacterized protein</fullName>
    </submittedName>
</protein>
<reference evidence="1" key="1">
    <citation type="journal article" date="2023" name="PhytoFront">
        <title>Draft Genome Resources of Seven Strains of Tilletia horrida, Causal Agent of Kernel Smut of Rice.</title>
        <authorList>
            <person name="Khanal S."/>
            <person name="Antony Babu S."/>
            <person name="Zhou X.G."/>
        </authorList>
    </citation>
    <scope>NUCLEOTIDE SEQUENCE</scope>
    <source>
        <strain evidence="1">TX3</strain>
    </source>
</reference>
<accession>A0AAN6G8Q4</accession>
<name>A0AAN6G8Q4_9BASI</name>
<evidence type="ECO:0000313" key="2">
    <source>
        <dbReference type="Proteomes" id="UP001176521"/>
    </source>
</evidence>
<comment type="caution">
    <text evidence="1">The sequence shown here is derived from an EMBL/GenBank/DDBJ whole genome shotgun (WGS) entry which is preliminary data.</text>
</comment>